<name>A0A291GBE6_9RHOB</name>
<keyword evidence="2" id="KW-1185">Reference proteome</keyword>
<sequence>MNFTTDKPFSWKDPYPTPEDLAAFLWQVNPDASDLDVLIEFAGFHRQAYDTLLEVAKAHRATLTDAQKLRMFDALMRDPPRRGKPNTSYD</sequence>
<gene>
    <name evidence="1" type="ORF">CEW89_07185</name>
</gene>
<dbReference type="EMBL" id="CP022196">
    <property type="protein sequence ID" value="ATG47370.1"/>
    <property type="molecule type" value="Genomic_DNA"/>
</dbReference>
<accession>A0A291GBE6</accession>
<evidence type="ECO:0000313" key="1">
    <source>
        <dbReference type="EMBL" id="ATG47370.1"/>
    </source>
</evidence>
<dbReference type="KEGG" id="ceh:CEW89_07185"/>
<proteinExistence type="predicted"/>
<dbReference type="AlphaFoldDB" id="A0A291GBE6"/>
<evidence type="ECO:0000313" key="2">
    <source>
        <dbReference type="Proteomes" id="UP000217935"/>
    </source>
</evidence>
<reference evidence="1 2" key="1">
    <citation type="submission" date="2017-06" db="EMBL/GenBank/DDBJ databases">
        <title>Celeribacter sp. TSPH2 complete genome sequence.</title>
        <authorList>
            <person name="Woo J.-H."/>
            <person name="Kim H.-S."/>
        </authorList>
    </citation>
    <scope>NUCLEOTIDE SEQUENCE [LARGE SCALE GENOMIC DNA]</scope>
    <source>
        <strain evidence="1 2">TSPH2</strain>
    </source>
</reference>
<organism evidence="1 2">
    <name type="scientific">Celeribacter ethanolicus</name>
    <dbReference type="NCBI Taxonomy" id="1758178"/>
    <lineage>
        <taxon>Bacteria</taxon>
        <taxon>Pseudomonadati</taxon>
        <taxon>Pseudomonadota</taxon>
        <taxon>Alphaproteobacteria</taxon>
        <taxon>Rhodobacterales</taxon>
        <taxon>Roseobacteraceae</taxon>
        <taxon>Celeribacter</taxon>
    </lineage>
</organism>
<protein>
    <submittedName>
        <fullName evidence="1">Uncharacterized protein</fullName>
    </submittedName>
</protein>
<dbReference type="Proteomes" id="UP000217935">
    <property type="component" value="Chromosome"/>
</dbReference>